<gene>
    <name evidence="3" type="ORF">MNOR_LOCUS10592</name>
</gene>
<keyword evidence="4" id="KW-1185">Reference proteome</keyword>
<evidence type="ECO:0000256" key="1">
    <source>
        <dbReference type="ARBA" id="ARBA00008874"/>
    </source>
</evidence>
<dbReference type="Pfam" id="PF00069">
    <property type="entry name" value="Pkinase"/>
    <property type="match status" value="1"/>
</dbReference>
<name>A0AAV2QBP0_MEGNR</name>
<dbReference type="Gene3D" id="1.10.510.10">
    <property type="entry name" value="Transferase(Phosphotransferase) domain 1"/>
    <property type="match status" value="1"/>
</dbReference>
<dbReference type="Proteomes" id="UP001497623">
    <property type="component" value="Unassembled WGS sequence"/>
</dbReference>
<dbReference type="InterPro" id="IPR011009">
    <property type="entry name" value="Kinase-like_dom_sf"/>
</dbReference>
<dbReference type="Gene3D" id="3.30.200.20">
    <property type="entry name" value="Phosphorylase Kinase, domain 1"/>
    <property type="match status" value="1"/>
</dbReference>
<dbReference type="SUPFAM" id="SSF56112">
    <property type="entry name" value="Protein kinase-like (PK-like)"/>
    <property type="match status" value="1"/>
</dbReference>
<dbReference type="PANTHER" id="PTHR48014:SF21">
    <property type="entry name" value="SERINE_THREONINE-PROTEIN KINASE FRAY2"/>
    <property type="match status" value="1"/>
</dbReference>
<organism evidence="3 4">
    <name type="scientific">Meganyctiphanes norvegica</name>
    <name type="common">Northern krill</name>
    <name type="synonym">Thysanopoda norvegica</name>
    <dbReference type="NCBI Taxonomy" id="48144"/>
    <lineage>
        <taxon>Eukaryota</taxon>
        <taxon>Metazoa</taxon>
        <taxon>Ecdysozoa</taxon>
        <taxon>Arthropoda</taxon>
        <taxon>Crustacea</taxon>
        <taxon>Multicrustacea</taxon>
        <taxon>Malacostraca</taxon>
        <taxon>Eumalacostraca</taxon>
        <taxon>Eucarida</taxon>
        <taxon>Euphausiacea</taxon>
        <taxon>Euphausiidae</taxon>
        <taxon>Meganyctiphanes</taxon>
    </lineage>
</organism>
<dbReference type="InterPro" id="IPR000719">
    <property type="entry name" value="Prot_kinase_dom"/>
</dbReference>
<dbReference type="PROSITE" id="PS50011">
    <property type="entry name" value="PROTEIN_KINASE_DOM"/>
    <property type="match status" value="1"/>
</dbReference>
<dbReference type="PANTHER" id="PTHR48014">
    <property type="entry name" value="SERINE/THREONINE-PROTEIN KINASE FRAY2"/>
    <property type="match status" value="1"/>
</dbReference>
<evidence type="ECO:0000313" key="3">
    <source>
        <dbReference type="EMBL" id="CAL4078220.1"/>
    </source>
</evidence>
<sequence>MSCLDCSCACSRIVELATTPDVRIGPSDAAYQPLSRTKSESFALELQGSMSMVSFQPSTDSYDVWSHLGSVCGGLGSVRIAKHKAAHNTQLAVKIYELDKCQDELELIQHEISTVRKLRHPNIIHYLTSFITGQQLWVIMPLMGYFSASRLVASHFPEGLPEQALALVIKDVLQGMIYLHSRGIIHRSIRGSHILVDSNGRCVLSGLRHCTSVMDAVRWHKAVHSYPAQAAFNLNWASPELLEQDLMGYTEKSDIYSLGITICELGNGEVPYSSIPSTLMLVEKLEGRIPFLYDASTTQLFLENGQGFGGDSGVGGSVGDNMTNMAYTHRQFSQWSHDFVYLCLTREPEHRLSAQQCLQHQFIRQTRKLNASLPHLLHPVVPLTQQAESGDTDADLLETNLEQLNMNEDFMWDF</sequence>
<dbReference type="GO" id="GO:1902554">
    <property type="term" value="C:serine/threonine protein kinase complex"/>
    <property type="evidence" value="ECO:0007669"/>
    <property type="project" value="TreeGrafter"/>
</dbReference>
<dbReference type="GO" id="GO:0005524">
    <property type="term" value="F:ATP binding"/>
    <property type="evidence" value="ECO:0007669"/>
    <property type="project" value="InterPro"/>
</dbReference>
<accession>A0AAV2QBP0</accession>
<evidence type="ECO:0000313" key="4">
    <source>
        <dbReference type="Proteomes" id="UP001497623"/>
    </source>
</evidence>
<dbReference type="EMBL" id="CAXKWB010005396">
    <property type="protein sequence ID" value="CAL4078220.1"/>
    <property type="molecule type" value="Genomic_DNA"/>
</dbReference>
<evidence type="ECO:0000259" key="2">
    <source>
        <dbReference type="PROSITE" id="PS50011"/>
    </source>
</evidence>
<reference evidence="3 4" key="1">
    <citation type="submission" date="2024-05" db="EMBL/GenBank/DDBJ databases">
        <authorList>
            <person name="Wallberg A."/>
        </authorList>
    </citation>
    <scope>NUCLEOTIDE SEQUENCE [LARGE SCALE GENOMIC DNA]</scope>
</reference>
<protein>
    <recommendedName>
        <fullName evidence="2">Protein kinase domain-containing protein</fullName>
    </recommendedName>
</protein>
<feature type="domain" description="Protein kinase" evidence="2">
    <location>
        <begin position="62"/>
        <end position="363"/>
    </location>
</feature>
<proteinExistence type="inferred from homology"/>
<comment type="caution">
    <text evidence="3">The sequence shown here is derived from an EMBL/GenBank/DDBJ whole genome shotgun (WGS) entry which is preliminary data.</text>
</comment>
<dbReference type="GO" id="GO:0004672">
    <property type="term" value="F:protein kinase activity"/>
    <property type="evidence" value="ECO:0007669"/>
    <property type="project" value="InterPro"/>
</dbReference>
<dbReference type="GO" id="GO:0006611">
    <property type="term" value="P:protein export from nucleus"/>
    <property type="evidence" value="ECO:0007669"/>
    <property type="project" value="TreeGrafter"/>
</dbReference>
<dbReference type="AlphaFoldDB" id="A0AAV2QBP0"/>
<feature type="non-terminal residue" evidence="3">
    <location>
        <position position="414"/>
    </location>
</feature>
<dbReference type="GO" id="GO:0043539">
    <property type="term" value="F:protein serine/threonine kinase activator activity"/>
    <property type="evidence" value="ECO:0007669"/>
    <property type="project" value="InterPro"/>
</dbReference>
<dbReference type="InterPro" id="IPR047173">
    <property type="entry name" value="STRAD_A/B-like"/>
</dbReference>
<comment type="similarity">
    <text evidence="1">Belongs to the protein kinase superfamily. STE Ser/Thr protein kinase family. STE20 subfamily.</text>
</comment>